<keyword evidence="2" id="KW-1185">Reference proteome</keyword>
<dbReference type="Proteomes" id="UP000614058">
    <property type="component" value="Unassembled WGS sequence"/>
</dbReference>
<proteinExistence type="predicted"/>
<dbReference type="EMBL" id="JAEHNZ010000007">
    <property type="protein sequence ID" value="MBK0397550.1"/>
    <property type="molecule type" value="Genomic_DNA"/>
</dbReference>
<reference evidence="1 2" key="1">
    <citation type="journal article" date="2021" name="Pathogens">
        <title>Isolation and Characterization of Kingella bonacorsii sp. nov., A Novel Kingella Species Detected in a Stable Periodontitis Subject.</title>
        <authorList>
            <person name="Antezack A."/>
            <person name="Boxberger M."/>
            <person name="Rolland C."/>
            <person name="Monnet-Corti V."/>
            <person name="La Scola B."/>
        </authorList>
    </citation>
    <scope>NUCLEOTIDE SEQUENCE [LARGE SCALE GENOMIC DNA]</scope>
    <source>
        <strain evidence="1 2">Marseille-Q4569</strain>
    </source>
</reference>
<evidence type="ECO:0000313" key="2">
    <source>
        <dbReference type="Proteomes" id="UP000614058"/>
    </source>
</evidence>
<sequence>MKHSFTLQYGLEYEGKTHFQAALKPLTIGGELNAMDAIDSLPALPEHASEAQQSRRAVQETLIYWAQQLSVDGIPQDIITADYLLNHLSGADYSQLVDEMEALRSKSTAATEAPAPPAAAA</sequence>
<dbReference type="RefSeq" id="WP_200523466.1">
    <property type="nucleotide sequence ID" value="NZ_JAEHNZ010000007.1"/>
</dbReference>
<name>A0ABS1BW75_9NEIS</name>
<organism evidence="1 2">
    <name type="scientific">Kingella bonacorsii</name>
    <dbReference type="NCBI Taxonomy" id="2796361"/>
    <lineage>
        <taxon>Bacteria</taxon>
        <taxon>Pseudomonadati</taxon>
        <taxon>Pseudomonadota</taxon>
        <taxon>Betaproteobacteria</taxon>
        <taxon>Neisseriales</taxon>
        <taxon>Neisseriaceae</taxon>
        <taxon>Kingella</taxon>
    </lineage>
</organism>
<evidence type="ECO:0000313" key="1">
    <source>
        <dbReference type="EMBL" id="MBK0397550.1"/>
    </source>
</evidence>
<accession>A0ABS1BW75</accession>
<comment type="caution">
    <text evidence="1">The sequence shown here is derived from an EMBL/GenBank/DDBJ whole genome shotgun (WGS) entry which is preliminary data.</text>
</comment>
<gene>
    <name evidence="1" type="ORF">JDW22_13460</name>
</gene>
<protein>
    <submittedName>
        <fullName evidence="1">Uncharacterized protein</fullName>
    </submittedName>
</protein>